<sequence>MMMELHLQGKTIKDIANCLKRIALNPWIVQAIKSAHALGCNLRIVNQANVFFIETILEYHGLMCYFSEINTNPSVINKEGRLRILPCHDLETSPRCSYPCPPNMCKGIIIERIRESVSAGGRK</sequence>
<keyword evidence="2" id="KW-1185">Reference proteome</keyword>
<dbReference type="SUPFAM" id="SSF56784">
    <property type="entry name" value="HAD-like"/>
    <property type="match status" value="1"/>
</dbReference>
<dbReference type="EMBL" id="JACGCM010001311">
    <property type="protein sequence ID" value="KAF6156645.1"/>
    <property type="molecule type" value="Genomic_DNA"/>
</dbReference>
<evidence type="ECO:0000313" key="2">
    <source>
        <dbReference type="Proteomes" id="UP000541444"/>
    </source>
</evidence>
<dbReference type="GO" id="GO:0016791">
    <property type="term" value="F:phosphatase activity"/>
    <property type="evidence" value="ECO:0007669"/>
    <property type="project" value="InterPro"/>
</dbReference>
<dbReference type="Pfam" id="PF06888">
    <property type="entry name" value="Put_Phosphatase"/>
    <property type="match status" value="1"/>
</dbReference>
<reference evidence="1 2" key="1">
    <citation type="journal article" date="2020" name="IScience">
        <title>Genome Sequencing of the Endangered Kingdonia uniflora (Circaeasteraceae, Ranunculales) Reveals Potential Mechanisms of Evolutionary Specialization.</title>
        <authorList>
            <person name="Sun Y."/>
            <person name="Deng T."/>
            <person name="Zhang A."/>
            <person name="Moore M.J."/>
            <person name="Landis J.B."/>
            <person name="Lin N."/>
            <person name="Zhang H."/>
            <person name="Zhang X."/>
            <person name="Huang J."/>
            <person name="Zhang X."/>
            <person name="Sun H."/>
            <person name="Wang H."/>
        </authorList>
    </citation>
    <scope>NUCLEOTIDE SEQUENCE [LARGE SCALE GENOMIC DNA]</scope>
    <source>
        <strain evidence="1">TB1705</strain>
        <tissue evidence="1">Leaf</tissue>
    </source>
</reference>
<evidence type="ECO:0000313" key="1">
    <source>
        <dbReference type="EMBL" id="KAF6156645.1"/>
    </source>
</evidence>
<dbReference type="AlphaFoldDB" id="A0A7J7MNX0"/>
<dbReference type="InterPro" id="IPR023214">
    <property type="entry name" value="HAD_sf"/>
</dbReference>
<dbReference type="Gene3D" id="3.40.50.1000">
    <property type="entry name" value="HAD superfamily/HAD-like"/>
    <property type="match status" value="1"/>
</dbReference>
<dbReference type="Proteomes" id="UP000541444">
    <property type="component" value="Unassembled WGS sequence"/>
</dbReference>
<accession>A0A7J7MNX0</accession>
<gene>
    <name evidence="1" type="ORF">GIB67_017781</name>
</gene>
<name>A0A7J7MNX0_9MAGN</name>
<comment type="caution">
    <text evidence="1">The sequence shown here is derived from an EMBL/GenBank/DDBJ whole genome shotgun (WGS) entry which is preliminary data.</text>
</comment>
<dbReference type="PANTHER" id="PTHR20889">
    <property type="entry name" value="PHOSPHATASE, ORPHAN 1, 2"/>
    <property type="match status" value="1"/>
</dbReference>
<dbReference type="InterPro" id="IPR036412">
    <property type="entry name" value="HAD-like_sf"/>
</dbReference>
<dbReference type="OrthoDB" id="10267182at2759"/>
<proteinExistence type="predicted"/>
<dbReference type="PANTHER" id="PTHR20889:SF22">
    <property type="entry name" value="INORGANIC PYROPHOSPHATASE 2"/>
    <property type="match status" value="1"/>
</dbReference>
<organism evidence="1 2">
    <name type="scientific">Kingdonia uniflora</name>
    <dbReference type="NCBI Taxonomy" id="39325"/>
    <lineage>
        <taxon>Eukaryota</taxon>
        <taxon>Viridiplantae</taxon>
        <taxon>Streptophyta</taxon>
        <taxon>Embryophyta</taxon>
        <taxon>Tracheophyta</taxon>
        <taxon>Spermatophyta</taxon>
        <taxon>Magnoliopsida</taxon>
        <taxon>Ranunculales</taxon>
        <taxon>Circaeasteraceae</taxon>
        <taxon>Kingdonia</taxon>
    </lineage>
</organism>
<dbReference type="InterPro" id="IPR016965">
    <property type="entry name" value="Pase_PHOSPHO-typ"/>
</dbReference>
<protein>
    <submittedName>
        <fullName evidence="1">Uncharacterized protein</fullName>
    </submittedName>
</protein>